<dbReference type="InterPro" id="IPR005024">
    <property type="entry name" value="Snf7_fam"/>
</dbReference>
<dbReference type="GO" id="GO:0043328">
    <property type="term" value="P:protein transport to vacuole involved in ubiquitin-dependent protein catabolic process via the multivesicular body sorting pathway"/>
    <property type="evidence" value="ECO:0007669"/>
    <property type="project" value="EnsemblFungi"/>
</dbReference>
<dbReference type="GO" id="GO:1904669">
    <property type="term" value="P:ATP export"/>
    <property type="evidence" value="ECO:0007669"/>
    <property type="project" value="EnsemblFungi"/>
</dbReference>
<evidence type="ECO:0000256" key="2">
    <source>
        <dbReference type="SAM" id="MobiDB-lite"/>
    </source>
</evidence>
<dbReference type="GO" id="GO:0042802">
    <property type="term" value="F:identical protein binding"/>
    <property type="evidence" value="ECO:0007669"/>
    <property type="project" value="EnsemblFungi"/>
</dbReference>
<dbReference type="Pfam" id="PF03357">
    <property type="entry name" value="Snf7"/>
    <property type="match status" value="1"/>
</dbReference>
<comment type="caution">
    <text evidence="3">The sequence shown here is derived from an EMBL/GenBank/DDBJ whole genome shotgun (WGS) entry which is preliminary data.</text>
</comment>
<organism evidence="3 4">
    <name type="scientific">Neolecta irregularis (strain DAH-3)</name>
    <dbReference type="NCBI Taxonomy" id="1198029"/>
    <lineage>
        <taxon>Eukaryota</taxon>
        <taxon>Fungi</taxon>
        <taxon>Dikarya</taxon>
        <taxon>Ascomycota</taxon>
        <taxon>Taphrinomycotina</taxon>
        <taxon>Neolectales</taxon>
        <taxon>Neolectaceae</taxon>
        <taxon>Neolecta</taxon>
    </lineage>
</organism>
<feature type="region of interest" description="Disordered" evidence="2">
    <location>
        <begin position="179"/>
        <end position="206"/>
    </location>
</feature>
<keyword evidence="4" id="KW-1185">Reference proteome</keyword>
<dbReference type="Proteomes" id="UP000186594">
    <property type="component" value="Unassembled WGS sequence"/>
</dbReference>
<reference evidence="3 4" key="1">
    <citation type="submission" date="2016-04" db="EMBL/GenBank/DDBJ databases">
        <title>Evolutionary innovation and constraint leading to complex multicellularity in the Ascomycota.</title>
        <authorList>
            <person name="Cisse O."/>
            <person name="Nguyen A."/>
            <person name="Hewitt D.A."/>
            <person name="Jedd G."/>
            <person name="Stajich J.E."/>
        </authorList>
    </citation>
    <scope>NUCLEOTIDE SEQUENCE [LARGE SCALE GENOMIC DNA]</scope>
    <source>
        <strain evidence="3 4">DAH-3</strain>
    </source>
</reference>
<dbReference type="EMBL" id="LXFE01000141">
    <property type="protein sequence ID" value="OLL26865.1"/>
    <property type="molecule type" value="Genomic_DNA"/>
</dbReference>
<evidence type="ECO:0000256" key="1">
    <source>
        <dbReference type="SAM" id="Coils"/>
    </source>
</evidence>
<sequence length="219" mass="25300">MNTLISIFHRPTPQEQVRKWTSQLRSESRALDRQLSSLTIAENKLKKTIQQLSKRNDEQNARLLAKELVRSGKQKERLWKSKAMVESIGMKLNEQYAQYKITGNLRKSTSILRNVNSAIKLPELTRTMRDLSMEFMKAGVMEEMVNDTFDIVESDDIEEDSEIDKVLDDILGGKEKVDQMPEVPSEEFQAQQPVAQQEEESDEEIDIEAMKRRLEALKG</sequence>
<dbReference type="PANTHER" id="PTHR10476">
    <property type="entry name" value="CHARGED MULTIVESICULAR BODY PROTEIN"/>
    <property type="match status" value="1"/>
</dbReference>
<accession>A0A1U7LW10</accession>
<protein>
    <submittedName>
        <fullName evidence="3">Vacuolar protein sorting-associated protein 24</fullName>
    </submittedName>
</protein>
<dbReference type="STRING" id="1198029.A0A1U7LW10"/>
<gene>
    <name evidence="3" type="ORF">NEOLI_001894</name>
</gene>
<keyword evidence="1" id="KW-0175">Coiled coil</keyword>
<feature type="compositionally biased region" description="Acidic residues" evidence="2">
    <location>
        <begin position="197"/>
        <end position="206"/>
    </location>
</feature>
<feature type="coiled-coil region" evidence="1">
    <location>
        <begin position="35"/>
        <end position="62"/>
    </location>
</feature>
<name>A0A1U7LW10_NEOID</name>
<evidence type="ECO:0000313" key="3">
    <source>
        <dbReference type="EMBL" id="OLL26865.1"/>
    </source>
</evidence>
<dbReference type="GO" id="GO:0070676">
    <property type="term" value="P:intralumenal vesicle formation"/>
    <property type="evidence" value="ECO:0007669"/>
    <property type="project" value="EnsemblFungi"/>
</dbReference>
<dbReference type="Gene3D" id="6.10.140.1230">
    <property type="match status" value="1"/>
</dbReference>
<dbReference type="GO" id="GO:0000815">
    <property type="term" value="C:ESCRT III complex"/>
    <property type="evidence" value="ECO:0007669"/>
    <property type="project" value="EnsemblFungi"/>
</dbReference>
<dbReference type="OrthoDB" id="2329734at2759"/>
<dbReference type="OMA" id="KILWEVT"/>
<evidence type="ECO:0000313" key="4">
    <source>
        <dbReference type="Proteomes" id="UP000186594"/>
    </source>
</evidence>
<feature type="compositionally biased region" description="Low complexity" evidence="2">
    <location>
        <begin position="186"/>
        <end position="196"/>
    </location>
</feature>
<proteinExistence type="predicted"/>
<dbReference type="AlphaFoldDB" id="A0A1U7LW10"/>